<feature type="compositionally biased region" description="Basic and acidic residues" evidence="21">
    <location>
        <begin position="8"/>
        <end position="19"/>
    </location>
</feature>
<evidence type="ECO:0000256" key="3">
    <source>
        <dbReference type="ARBA" id="ARBA00022598"/>
    </source>
</evidence>
<evidence type="ECO:0000256" key="2">
    <source>
        <dbReference type="ARBA" id="ARBA00012727"/>
    </source>
</evidence>
<keyword evidence="14" id="KW-0238">DNA-binding</keyword>
<dbReference type="InterPro" id="IPR014144">
    <property type="entry name" value="LigD_PE_domain"/>
</dbReference>
<dbReference type="RefSeq" id="WP_320330859.1">
    <property type="nucleotide sequence ID" value="NZ_JAVRDO010000003.1"/>
</dbReference>
<keyword evidence="10" id="KW-0378">Hydrolase</keyword>
<keyword evidence="15" id="KW-0233">DNA recombination</keyword>
<name>A0ABU5BVW2_9GAMM</name>
<dbReference type="Pfam" id="PF01068">
    <property type="entry name" value="DNA_ligase_A_M"/>
    <property type="match status" value="1"/>
</dbReference>
<dbReference type="EC" id="6.5.1.1" evidence="2"/>
<dbReference type="SUPFAM" id="SSF56091">
    <property type="entry name" value="DNA ligase/mRNA capping enzyme, catalytic domain"/>
    <property type="match status" value="1"/>
</dbReference>
<evidence type="ECO:0000256" key="9">
    <source>
        <dbReference type="ARBA" id="ARBA00022763"/>
    </source>
</evidence>
<dbReference type="InterPro" id="IPR014143">
    <property type="entry name" value="NHEJ_ligase_prk"/>
</dbReference>
<gene>
    <name evidence="23" type="primary">ligD</name>
    <name evidence="23" type="ORF">RED13_001301</name>
</gene>
<evidence type="ECO:0000256" key="6">
    <source>
        <dbReference type="ARBA" id="ARBA00022722"/>
    </source>
</evidence>
<keyword evidence="6" id="KW-0540">Nuclease</keyword>
<dbReference type="SUPFAM" id="SSF50249">
    <property type="entry name" value="Nucleic acid-binding proteins"/>
    <property type="match status" value="1"/>
</dbReference>
<dbReference type="Pfam" id="PF13298">
    <property type="entry name" value="LigD_N"/>
    <property type="match status" value="1"/>
</dbReference>
<evidence type="ECO:0000256" key="8">
    <source>
        <dbReference type="ARBA" id="ARBA00022741"/>
    </source>
</evidence>
<dbReference type="CDD" id="cd04862">
    <property type="entry name" value="PaeLigD_Pol_like"/>
    <property type="match status" value="1"/>
</dbReference>
<dbReference type="NCBIfam" id="TIGR02777">
    <property type="entry name" value="LigD_PE_dom"/>
    <property type="match status" value="1"/>
</dbReference>
<keyword evidence="24" id="KW-1185">Reference proteome</keyword>
<evidence type="ECO:0000256" key="15">
    <source>
        <dbReference type="ARBA" id="ARBA00023172"/>
    </source>
</evidence>
<evidence type="ECO:0000256" key="5">
    <source>
        <dbReference type="ARBA" id="ARBA00022695"/>
    </source>
</evidence>
<dbReference type="InterPro" id="IPR014146">
    <property type="entry name" value="LigD_ligase_dom"/>
</dbReference>
<reference evidence="24" key="1">
    <citation type="submission" date="2023-07" db="EMBL/GenBank/DDBJ databases">
        <authorList>
            <person name="de Witt J."/>
        </authorList>
    </citation>
    <scope>NUCLEOTIDE SEQUENCE [LARGE SCALE GENOMIC DNA]</scope>
    <source>
        <strain evidence="24">FZJ</strain>
    </source>
</reference>
<dbReference type="EMBL" id="JAVRDO010000003">
    <property type="protein sequence ID" value="MDX9686880.1"/>
    <property type="molecule type" value="Genomic_DNA"/>
</dbReference>
<evidence type="ECO:0000256" key="1">
    <source>
        <dbReference type="ARBA" id="ARBA00001936"/>
    </source>
</evidence>
<dbReference type="Gene3D" id="3.30.1490.70">
    <property type="match status" value="1"/>
</dbReference>
<keyword evidence="8" id="KW-0547">Nucleotide-binding</keyword>
<dbReference type="Proteomes" id="UP001281217">
    <property type="component" value="Unassembled WGS sequence"/>
</dbReference>
<dbReference type="NCBIfam" id="TIGR02779">
    <property type="entry name" value="NHEJ_ligase_lig"/>
    <property type="match status" value="1"/>
</dbReference>
<evidence type="ECO:0000259" key="22">
    <source>
        <dbReference type="PROSITE" id="PS50160"/>
    </source>
</evidence>
<dbReference type="NCBIfam" id="NF004628">
    <property type="entry name" value="PRK05972.1"/>
    <property type="match status" value="1"/>
</dbReference>
<evidence type="ECO:0000256" key="17">
    <source>
        <dbReference type="ARBA" id="ARBA00023211"/>
    </source>
</evidence>
<evidence type="ECO:0000313" key="23">
    <source>
        <dbReference type="EMBL" id="MDX9686880.1"/>
    </source>
</evidence>
<dbReference type="NCBIfam" id="TIGR02778">
    <property type="entry name" value="ligD_pol"/>
    <property type="match status" value="1"/>
</dbReference>
<dbReference type="CDD" id="cd07971">
    <property type="entry name" value="OBF_DNA_ligase_LigD"/>
    <property type="match status" value="1"/>
</dbReference>
<keyword evidence="5" id="KW-0548">Nucleotidyltransferase</keyword>
<keyword evidence="18" id="KW-0511">Multifunctional enzyme</keyword>
<organism evidence="23 24">
    <name type="scientific">Halopseudomonas formosensis</name>
    <dbReference type="NCBI Taxonomy" id="1002526"/>
    <lineage>
        <taxon>Bacteria</taxon>
        <taxon>Pseudomonadati</taxon>
        <taxon>Pseudomonadota</taxon>
        <taxon>Gammaproteobacteria</taxon>
        <taxon>Pseudomonadales</taxon>
        <taxon>Pseudomonadaceae</taxon>
        <taxon>Halopseudomonas</taxon>
    </lineage>
</organism>
<dbReference type="Pfam" id="PF04679">
    <property type="entry name" value="DNA_ligase_A_C"/>
    <property type="match status" value="1"/>
</dbReference>
<dbReference type="PROSITE" id="PS50160">
    <property type="entry name" value="DNA_LIGASE_A3"/>
    <property type="match status" value="1"/>
</dbReference>
<feature type="domain" description="ATP-dependent DNA ligase family profile" evidence="22">
    <location>
        <begin position="336"/>
        <end position="428"/>
    </location>
</feature>
<evidence type="ECO:0000256" key="11">
    <source>
        <dbReference type="ARBA" id="ARBA00022839"/>
    </source>
</evidence>
<feature type="region of interest" description="Disordered" evidence="21">
    <location>
        <begin position="1"/>
        <end position="30"/>
    </location>
</feature>
<comment type="catalytic activity">
    <reaction evidence="20">
        <text>ATP + (deoxyribonucleotide)n-3'-hydroxyl + 5'-phospho-(deoxyribonucleotide)m = (deoxyribonucleotide)n+m + AMP + diphosphate.</text>
        <dbReference type="EC" id="6.5.1.1"/>
    </reaction>
</comment>
<dbReference type="Gene3D" id="2.40.50.140">
    <property type="entry name" value="Nucleic acid-binding proteins"/>
    <property type="match status" value="1"/>
</dbReference>
<keyword evidence="3 23" id="KW-0436">Ligase</keyword>
<dbReference type="InterPro" id="IPR012309">
    <property type="entry name" value="DNA_ligase_ATP-dep_C"/>
</dbReference>
<accession>A0ABU5BVW2</accession>
<dbReference type="PANTHER" id="PTHR42705">
    <property type="entry name" value="BIFUNCTIONAL NON-HOMOLOGOUS END JOINING PROTEIN LIGD"/>
    <property type="match status" value="1"/>
</dbReference>
<evidence type="ECO:0000256" key="7">
    <source>
        <dbReference type="ARBA" id="ARBA00022723"/>
    </source>
</evidence>
<keyword evidence="12" id="KW-0067">ATP-binding</keyword>
<sequence>MPRPLTEYNRKRDFKKTREPPGQSAGHRGAPDTALSFVIQKHAARNLHYDFRLELDGTLVSWAVPKGPSLDPADKRLAVHVEDHPLSYGNFEGSIPKGQYGGGDVIVWDRGIWQPHGDPAKAYRDGKLKFTLVGEKLAGDWTLVRTRLRGSGDKEQWLLIKERDGEARPAGEYDVLAERPESVLSETLIDASGKRVASGPATPRKAAAPAKPTGKGAATGRKSPSDKGPSKRRKPSGKTAFPQTLSPQLATLASQPPEGNWLYEIKFDGYRLMIRFDARGKVTLFTRNGHDWSHRLAAQCKALASLKLKNTWLDGELVVLNEDGMPDFQALQNAFDASHTGDMLLYLFDMPFLSGEDLRQQPLEARRQTLEQLLAAHEHPLLRFSETFEADYHSIFRSACAMSLEGLIGKRAGSPYVSRRSADWIKLKCKQRQEFVIIGFTEPKGSRSGFGSLLLGVHDGEQGELRYAGRVGTGFSQVKITELHAQLKKLSRTSQPVGGKIPDARTATWVKPQLVCEVEFAEWTGSGVIRQPAFIALRSDKPAEEIVREEPMSAEQVEKVMGRRLVSGKVAGVKISNAQRVIDEQSGFTKGELAEFYASICEWIMPHLSGRPVSLLRAPDGVGGQQFFQKHAEKLAIPHIRHLDPELDPDHQPYMEVNNIRALVGAVQMGTIEFHSWGARSTDLDQPDRITLDLDPDPRLPWKSMLEATELVLAVLDELELQSWLKTSGGKGIHIIVPIARHTDWEQAKAFSRAISSFMARQLPDRFTDKMGPRNRVGKIFIDYLRNQHGASTVAAYSVRARPGLPVSVPVSREELSGLRGADQWHVGNLAQRLAALDEDPWKDYHHRQRIRKEHWRQLNAKAP</sequence>
<keyword evidence="13" id="KW-0239">DNA-directed DNA polymerase</keyword>
<evidence type="ECO:0000256" key="19">
    <source>
        <dbReference type="ARBA" id="ARBA00029943"/>
    </source>
</evidence>
<feature type="compositionally biased region" description="Polar residues" evidence="21">
    <location>
        <begin position="241"/>
        <end position="253"/>
    </location>
</feature>
<keyword evidence="7" id="KW-0479">Metal-binding</keyword>
<evidence type="ECO:0000256" key="18">
    <source>
        <dbReference type="ARBA" id="ARBA00023268"/>
    </source>
</evidence>
<dbReference type="InterPro" id="IPR012310">
    <property type="entry name" value="DNA_ligase_ATP-dep_cent"/>
</dbReference>
<dbReference type="NCBIfam" id="TIGR02776">
    <property type="entry name" value="NHEJ_ligase_prk"/>
    <property type="match status" value="1"/>
</dbReference>
<dbReference type="Pfam" id="PF21686">
    <property type="entry name" value="LigD_Prim-Pol"/>
    <property type="match status" value="1"/>
</dbReference>
<dbReference type="InterPro" id="IPR014145">
    <property type="entry name" value="LigD_pol_dom"/>
</dbReference>
<evidence type="ECO:0000256" key="13">
    <source>
        <dbReference type="ARBA" id="ARBA00022932"/>
    </source>
</evidence>
<dbReference type="GO" id="GO:0003910">
    <property type="term" value="F:DNA ligase (ATP) activity"/>
    <property type="evidence" value="ECO:0007669"/>
    <property type="project" value="UniProtKB-EC"/>
</dbReference>
<dbReference type="InterPro" id="IPR012340">
    <property type="entry name" value="NA-bd_OB-fold"/>
</dbReference>
<dbReference type="Gene3D" id="3.90.920.10">
    <property type="entry name" value="DNA primase, PRIM domain"/>
    <property type="match status" value="1"/>
</dbReference>
<evidence type="ECO:0000256" key="20">
    <source>
        <dbReference type="ARBA" id="ARBA00034003"/>
    </source>
</evidence>
<keyword evidence="16" id="KW-0234">DNA repair</keyword>
<dbReference type="InterPro" id="IPR052171">
    <property type="entry name" value="NHEJ_LigD"/>
</dbReference>
<protein>
    <recommendedName>
        <fullName evidence="2">DNA ligase (ATP)</fullName>
        <ecNumber evidence="2">6.5.1.1</ecNumber>
    </recommendedName>
    <alternativeName>
        <fullName evidence="19">NHEJ DNA polymerase</fullName>
    </alternativeName>
</protein>
<keyword evidence="9" id="KW-0227">DNA damage</keyword>
<comment type="cofactor">
    <cofactor evidence="1">
        <name>Mn(2+)</name>
        <dbReference type="ChEBI" id="CHEBI:29035"/>
    </cofactor>
</comment>
<evidence type="ECO:0000256" key="14">
    <source>
        <dbReference type="ARBA" id="ARBA00023125"/>
    </source>
</evidence>
<evidence type="ECO:0000256" key="21">
    <source>
        <dbReference type="SAM" id="MobiDB-lite"/>
    </source>
</evidence>
<feature type="compositionally biased region" description="Low complexity" evidence="21">
    <location>
        <begin position="199"/>
        <end position="222"/>
    </location>
</feature>
<dbReference type="CDD" id="cd07906">
    <property type="entry name" value="Adenylation_DNA_ligase_LigD_LigC"/>
    <property type="match status" value="1"/>
</dbReference>
<evidence type="ECO:0000313" key="24">
    <source>
        <dbReference type="Proteomes" id="UP001281217"/>
    </source>
</evidence>
<proteinExistence type="predicted"/>
<comment type="caution">
    <text evidence="23">The sequence shown here is derived from an EMBL/GenBank/DDBJ whole genome shotgun (WGS) entry which is preliminary data.</text>
</comment>
<feature type="region of interest" description="Disordered" evidence="21">
    <location>
        <begin position="187"/>
        <end position="253"/>
    </location>
</feature>
<keyword evidence="4" id="KW-0808">Transferase</keyword>
<evidence type="ECO:0000256" key="4">
    <source>
        <dbReference type="ARBA" id="ARBA00022679"/>
    </source>
</evidence>
<keyword evidence="17" id="KW-0464">Manganese</keyword>
<evidence type="ECO:0000256" key="12">
    <source>
        <dbReference type="ARBA" id="ARBA00022840"/>
    </source>
</evidence>
<evidence type="ECO:0000256" key="16">
    <source>
        <dbReference type="ARBA" id="ARBA00023204"/>
    </source>
</evidence>
<keyword evidence="11" id="KW-0269">Exonuclease</keyword>
<dbReference type="Gene3D" id="3.30.470.30">
    <property type="entry name" value="DNA ligase/mRNA capping enzyme"/>
    <property type="match status" value="1"/>
</dbReference>
<dbReference type="InterPro" id="IPR033651">
    <property type="entry name" value="PaeLigD_Pol-like"/>
</dbReference>
<evidence type="ECO:0000256" key="10">
    <source>
        <dbReference type="ARBA" id="ARBA00022801"/>
    </source>
</evidence>
<dbReference type="PANTHER" id="PTHR42705:SF2">
    <property type="entry name" value="BIFUNCTIONAL NON-HOMOLOGOUS END JOINING PROTEIN LIGD"/>
    <property type="match status" value="1"/>
</dbReference>